<dbReference type="Proteomes" id="UP000017746">
    <property type="component" value="Chromosome"/>
</dbReference>
<proteinExistence type="predicted"/>
<dbReference type="InterPro" id="IPR007569">
    <property type="entry name" value="DUF559"/>
</dbReference>
<protein>
    <recommendedName>
        <fullName evidence="1">DUF559 domain-containing protein</fullName>
    </recommendedName>
</protein>
<feature type="domain" description="DUF559" evidence="1">
    <location>
        <begin position="233"/>
        <end position="290"/>
    </location>
</feature>
<dbReference type="SUPFAM" id="SSF52980">
    <property type="entry name" value="Restriction endonuclease-like"/>
    <property type="match status" value="1"/>
</dbReference>
<accession>U5WEK3</accession>
<dbReference type="KEGG" id="afs:AFR_41105"/>
<dbReference type="AlphaFoldDB" id="U5WEK3"/>
<dbReference type="EMBL" id="CP006272">
    <property type="protein sequence ID" value="AGZ46475.1"/>
    <property type="molecule type" value="Genomic_DNA"/>
</dbReference>
<keyword evidence="3" id="KW-1185">Reference proteome</keyword>
<dbReference type="eggNOG" id="COG2852">
    <property type="taxonomic scope" value="Bacteria"/>
</dbReference>
<dbReference type="RefSeq" id="WP_023562807.1">
    <property type="nucleotide sequence ID" value="NC_022657.1"/>
</dbReference>
<reference evidence="2 3" key="1">
    <citation type="journal article" date="2014" name="J. Biotechnol.">
        <title>Complete genome sequence of the actinobacterium Actinoplanes friuliensis HAG 010964, producer of the lipopeptide antibiotic friulimycin.</title>
        <authorList>
            <person name="Ruckert C."/>
            <person name="Szczepanowski R."/>
            <person name="Albersmeier A."/>
            <person name="Goesmann A."/>
            <person name="Fischer N."/>
            <person name="Steinkamper A."/>
            <person name="Puhler A."/>
            <person name="Biener R."/>
            <person name="Schwartz D."/>
            <person name="Kalinowski J."/>
        </authorList>
    </citation>
    <scope>NUCLEOTIDE SEQUENCE [LARGE SCALE GENOMIC DNA]</scope>
    <source>
        <strain evidence="2 3">DSM 7358</strain>
    </source>
</reference>
<dbReference type="Pfam" id="PF04480">
    <property type="entry name" value="DUF559"/>
    <property type="match status" value="1"/>
</dbReference>
<gene>
    <name evidence="2" type="ORF">AFR_41105</name>
</gene>
<evidence type="ECO:0000259" key="1">
    <source>
        <dbReference type="Pfam" id="PF04480"/>
    </source>
</evidence>
<evidence type="ECO:0000313" key="3">
    <source>
        <dbReference type="Proteomes" id="UP000017746"/>
    </source>
</evidence>
<evidence type="ECO:0000313" key="2">
    <source>
        <dbReference type="EMBL" id="AGZ46475.1"/>
    </source>
</evidence>
<dbReference type="OrthoDB" id="3173471at2"/>
<dbReference type="PATRIC" id="fig|1246995.3.peg.8320"/>
<dbReference type="STRING" id="1246995.AFR_41105"/>
<sequence length="303" mass="34029">MPRAPNRPHPLSGTVFRGSDALRRGVLTSDQLRSTAWQRIRHDVYADARLDRDHELACRAAQIRLPASTLFAGTSAAHLHGIRHAATFLDEVHVSSPPSVRLGAQRRLRVHHIDLSPGEVTVARDLPCTTPLRTAWDVAAWHEPLRSVPVIDSLLARGLTTSAALTDLLSHRIGRRGWRRAREAFALVDAGAQSPPESRLRVRLVLAGLPRPVAQCPVRVSPRLVLHPDLGWEQWRVAVEYDGRWHAGSLDHDRRRLNQLTAAGWTVLHVTHPRLQYDFSGILCEIRSALELRGWRPTRTPRK</sequence>
<name>U5WEK3_9ACTN</name>
<dbReference type="HOGENOM" id="CLU_052626_5_2_11"/>
<organism evidence="2 3">
    <name type="scientific">Actinoplanes friuliensis DSM 7358</name>
    <dbReference type="NCBI Taxonomy" id="1246995"/>
    <lineage>
        <taxon>Bacteria</taxon>
        <taxon>Bacillati</taxon>
        <taxon>Actinomycetota</taxon>
        <taxon>Actinomycetes</taxon>
        <taxon>Micromonosporales</taxon>
        <taxon>Micromonosporaceae</taxon>
        <taxon>Actinoplanes</taxon>
    </lineage>
</organism>
<dbReference type="InterPro" id="IPR011335">
    <property type="entry name" value="Restrct_endonuc-II-like"/>
</dbReference>